<reference evidence="10 11" key="1">
    <citation type="submission" date="2021-03" db="EMBL/GenBank/DDBJ databases">
        <title>Genomic Encyclopedia of Type Strains, Phase IV (KMG-IV): sequencing the most valuable type-strain genomes for metagenomic binning, comparative biology and taxonomic classification.</title>
        <authorList>
            <person name="Goeker M."/>
        </authorList>
    </citation>
    <scope>NUCLEOTIDE SEQUENCE [LARGE SCALE GENOMIC DNA]</scope>
    <source>
        <strain evidence="10 11">DSM 21085</strain>
    </source>
</reference>
<dbReference type="Proteomes" id="UP001519328">
    <property type="component" value="Unassembled WGS sequence"/>
</dbReference>
<dbReference type="InterPro" id="IPR011335">
    <property type="entry name" value="Restrct_endonuc-II-like"/>
</dbReference>
<dbReference type="GO" id="GO:0004386">
    <property type="term" value="F:helicase activity"/>
    <property type="evidence" value="ECO:0007669"/>
    <property type="project" value="UniProtKB-KW"/>
</dbReference>
<keyword evidence="10" id="KW-0255">Endonuclease</keyword>
<feature type="domain" description="DNA2/NAM7 helicase helicase" evidence="7">
    <location>
        <begin position="361"/>
        <end position="519"/>
    </location>
</feature>
<proteinExistence type="inferred from homology"/>
<keyword evidence="11" id="KW-1185">Reference proteome</keyword>
<dbReference type="EMBL" id="JAGGKK010000027">
    <property type="protein sequence ID" value="MBP1950685.1"/>
    <property type="molecule type" value="Genomic_DNA"/>
</dbReference>
<evidence type="ECO:0000313" key="10">
    <source>
        <dbReference type="EMBL" id="MBP1950685.1"/>
    </source>
</evidence>
<protein>
    <submittedName>
        <fullName evidence="10">Superfamily I DNA and/or RNA helicase/very-short-patch-repair endonuclease</fullName>
    </submittedName>
</protein>
<dbReference type="InterPro" id="IPR027417">
    <property type="entry name" value="P-loop_NTPase"/>
</dbReference>
<dbReference type="InterPro" id="IPR041679">
    <property type="entry name" value="DNA2/NAM7-like_C"/>
</dbReference>
<dbReference type="InterPro" id="IPR049468">
    <property type="entry name" value="Restrct_endonuc-II-like_dom"/>
</dbReference>
<dbReference type="PANTHER" id="PTHR43788">
    <property type="entry name" value="DNA2/NAM7 HELICASE FAMILY MEMBER"/>
    <property type="match status" value="1"/>
</dbReference>
<dbReference type="Gene3D" id="3.40.960.10">
    <property type="entry name" value="VSR Endonuclease"/>
    <property type="match status" value="1"/>
</dbReference>
<keyword evidence="5" id="KW-0067">ATP-binding</keyword>
<keyword evidence="2" id="KW-0547">Nucleotide-binding</keyword>
<name>A0ABS4HID1_9BACI</name>
<dbReference type="Pfam" id="PF13086">
    <property type="entry name" value="AAA_11"/>
    <property type="match status" value="1"/>
</dbReference>
<comment type="similarity">
    <text evidence="1">Belongs to the DNA2/NAM7 helicase family.</text>
</comment>
<evidence type="ECO:0000259" key="7">
    <source>
        <dbReference type="Pfam" id="PF13086"/>
    </source>
</evidence>
<evidence type="ECO:0000313" key="11">
    <source>
        <dbReference type="Proteomes" id="UP001519328"/>
    </source>
</evidence>
<dbReference type="Gene3D" id="3.40.50.300">
    <property type="entry name" value="P-loop containing nucleotide triphosphate hydrolases"/>
    <property type="match status" value="3"/>
</dbReference>
<evidence type="ECO:0000256" key="3">
    <source>
        <dbReference type="ARBA" id="ARBA00022801"/>
    </source>
</evidence>
<keyword evidence="10" id="KW-0540">Nuclease</keyword>
<dbReference type="Pfam" id="PF18741">
    <property type="entry name" value="MTES_1575"/>
    <property type="match status" value="1"/>
</dbReference>
<dbReference type="SUPFAM" id="SSF52540">
    <property type="entry name" value="P-loop containing nucleoside triphosphate hydrolases"/>
    <property type="match status" value="1"/>
</dbReference>
<accession>A0ABS4HID1</accession>
<dbReference type="InterPro" id="IPR047187">
    <property type="entry name" value="SF1_C_Upf1"/>
</dbReference>
<evidence type="ECO:0000256" key="5">
    <source>
        <dbReference type="ARBA" id="ARBA00022840"/>
    </source>
</evidence>
<comment type="caution">
    <text evidence="10">The sequence shown here is derived from an EMBL/GenBank/DDBJ whole genome shotgun (WGS) entry which is preliminary data.</text>
</comment>
<evidence type="ECO:0000259" key="9">
    <source>
        <dbReference type="Pfam" id="PF18741"/>
    </source>
</evidence>
<dbReference type="InterPro" id="IPR041677">
    <property type="entry name" value="DNA2/NAM7_AAA_11"/>
</dbReference>
<evidence type="ECO:0000256" key="2">
    <source>
        <dbReference type="ARBA" id="ARBA00022741"/>
    </source>
</evidence>
<dbReference type="PANTHER" id="PTHR43788:SF8">
    <property type="entry name" value="DNA-BINDING PROTEIN SMUBP-2"/>
    <property type="match status" value="1"/>
</dbReference>
<evidence type="ECO:0000256" key="1">
    <source>
        <dbReference type="ARBA" id="ARBA00007913"/>
    </source>
</evidence>
<evidence type="ECO:0000259" key="8">
    <source>
        <dbReference type="Pfam" id="PF13087"/>
    </source>
</evidence>
<dbReference type="CDD" id="cd18808">
    <property type="entry name" value="SF1_C_Upf1"/>
    <property type="match status" value="1"/>
</dbReference>
<keyword evidence="4 10" id="KW-0347">Helicase</keyword>
<dbReference type="SUPFAM" id="SSF52980">
    <property type="entry name" value="Restriction endonuclease-like"/>
    <property type="match status" value="1"/>
</dbReference>
<feature type="domain" description="DNA2/NAM7 helicase-like C-terminal" evidence="8">
    <location>
        <begin position="1112"/>
        <end position="1294"/>
    </location>
</feature>
<dbReference type="GO" id="GO:0004519">
    <property type="term" value="F:endonuclease activity"/>
    <property type="evidence" value="ECO:0007669"/>
    <property type="project" value="UniProtKB-KW"/>
</dbReference>
<organism evidence="10 11">
    <name type="scientific">Virgibacillus litoralis</name>
    <dbReference type="NCBI Taxonomy" id="578221"/>
    <lineage>
        <taxon>Bacteria</taxon>
        <taxon>Bacillati</taxon>
        <taxon>Bacillota</taxon>
        <taxon>Bacilli</taxon>
        <taxon>Bacillales</taxon>
        <taxon>Bacillaceae</taxon>
        <taxon>Virgibacillus</taxon>
    </lineage>
</organism>
<keyword evidence="3" id="KW-0378">Hydrolase</keyword>
<feature type="domain" description="Restriction endonuclease type II-like" evidence="9">
    <location>
        <begin position="1339"/>
        <end position="1431"/>
    </location>
</feature>
<dbReference type="RefSeq" id="WP_209482148.1">
    <property type="nucleotide sequence ID" value="NZ_JAGGKK010000027.1"/>
</dbReference>
<keyword evidence="6" id="KW-0175">Coiled coil</keyword>
<feature type="coiled-coil region" evidence="6">
    <location>
        <begin position="442"/>
        <end position="495"/>
    </location>
</feature>
<dbReference type="Pfam" id="PF13087">
    <property type="entry name" value="AAA_12"/>
    <property type="match status" value="1"/>
</dbReference>
<evidence type="ECO:0000256" key="4">
    <source>
        <dbReference type="ARBA" id="ARBA00022806"/>
    </source>
</evidence>
<sequence length="1579" mass="183705">MQISSIPKEKRFYEYLLELTKLTGKVIRDYRGFEKHWTPNDLKDVEGCNVGDELDDSDTFLEIQKPQIRREEKIPPYPNETIKEWLAFNINNENAFLNHETQKRYINEHGEESSEAFEDDEERVKLYHNFIIRWKEWSENLKEKKKLEKLYNEFFDLVSRFDREGESLELVFGRGILTWNHPDKKVGLIRSPLLTQKLELDLDAEKGVITASRIDEMNNVEREMLSGVRLPNKNRVDEILNSLKTFDIKDDITDLLTQFVHTIDANGEYKEPDEEMENRNTPVIYDDTIFIFRVKNTRVLRDDLENIIEGIDSGRIELNEAVKSILGEEVQFSPADSSEADTDADANNTFTKNQLFFPLESNEQQKDIVNRIERNYGVTVQGPPGTGKTHTIANLVSHFLAEGKRVLITSQKESPLRVLKSKIPKEIQGLCVPVLGGGRDSLQEIEKSINTISEKLGELDTDKLNKSVDLNLKELHESKQKEASLTNQLKDYAEKEGSVLKYKGEELFRYEVAKQLSETDINYEWLLDDLHMEAEFPMEEVEFKELWNLRDQLSTEDLKLYSKTLPKIDADLRNEQSFKALIDEGEKLSKNKDEGSKQLYALHLSYDITEIEKYIQSLNTILDFKHVIQDEGYKLLLNDLRAGGIREERWKDLVDSMEDNCNKLFKYYNGLVTHMVKLPEKGLSELKENIAIAKERIKSGKKPNFAFFLFKGKQTKYLFEDPILNDKPLSTIDDFKPIDDYIEYEELKAETARIINGNLNEINQYNIDPDAARFPHILEERLKELKTVIKVFEVMNEIDDKLSINHVDLYSVNDVSSLLADIKQAKAYLDYKEWPEVYHQELSNLKSFGNKDSTHSLIHDFISAFESENIIQWNYLLNHLLELYEVKKDVRRFYELLTKMNQILPLTEKSIEMSLGKVWEYPDCYLNSFELRKLRTWLDETRDINATKLRKLIENEKTNQRKLIQDIVRDASWESQIKRITEKEKRALNSWKTYIKRYGKATGKNKRYLSSIRESMKDAQSAIPVWIMPITQVLENFPITNDKFDVVIFDESSQSDIFSANVLLRGKRMIVVGDDEQISPQAIGVNQDDVNELVHRYLSDIPNSDLLDGNISLYEIAEQSFPKEGKLMLREHFRCVPEIIQFSNDLSYGGEMIPLRLPLEEEKIEPPVMAVKVNDGYNDEKDKDINLPEAEAIANDIFEVVNDSKYSNQTFGVITLQGNRQHKLLENLIRDKIGDAEYVSRKIICGNPYELQGDERDIIFLSMVVAPNRNFRKLTQPSEKQRYNVAASRAKNQMRLYHSVDTNELKSDDYRYALLSYSKNPTRINEELEDLEKLCDSPFEVDVLKLILAKGYKVTPQVKVGGYRIDLVIEGIRDRLAVECDGEKWHGPERFEEDKQRQASLERAGWKFWRIRGREFYFNRKKAMESLWAKLDDMRIEPHLDESSMDSNMERQTMIDNPEESSYEYQSIISYSNSEGSDNEKQMKLFEDDSVDTQQMKLFDIENASNSRNSNDSLTEYLVSKGLNIIDKRVKGGSLWVVGGSELEPTLKELTSKGIHFEYVPNGSRSTEKQPGWYMNPDK</sequence>
<dbReference type="InterPro" id="IPR050534">
    <property type="entry name" value="Coronavir_polyprotein_1ab"/>
</dbReference>
<evidence type="ECO:0000256" key="6">
    <source>
        <dbReference type="SAM" id="Coils"/>
    </source>
</evidence>
<gene>
    <name evidence="10" type="ORF">J2Z82_003657</name>
</gene>